<sequence length="78" mass="9035">MPLEQDESESGNLRSAYVRWCGSIELSASLNRTQRTSYPPLSLIKYISLRPLRAIYRGRLVYRPLNVRTRLSPFPPKV</sequence>
<organism evidence="1 2">
    <name type="scientific">Dactylonectria macrodidyma</name>
    <dbReference type="NCBI Taxonomy" id="307937"/>
    <lineage>
        <taxon>Eukaryota</taxon>
        <taxon>Fungi</taxon>
        <taxon>Dikarya</taxon>
        <taxon>Ascomycota</taxon>
        <taxon>Pezizomycotina</taxon>
        <taxon>Sordariomycetes</taxon>
        <taxon>Hypocreomycetidae</taxon>
        <taxon>Hypocreales</taxon>
        <taxon>Nectriaceae</taxon>
        <taxon>Dactylonectria</taxon>
    </lineage>
</organism>
<proteinExistence type="predicted"/>
<keyword evidence="2" id="KW-1185">Reference proteome</keyword>
<name>A0A9P9IAF1_9HYPO</name>
<protein>
    <submittedName>
        <fullName evidence="1">Uncharacterized protein</fullName>
    </submittedName>
</protein>
<comment type="caution">
    <text evidence="1">The sequence shown here is derived from an EMBL/GenBank/DDBJ whole genome shotgun (WGS) entry which is preliminary data.</text>
</comment>
<dbReference type="EMBL" id="JAGMUV010000033">
    <property type="protein sequence ID" value="KAH7114108.1"/>
    <property type="molecule type" value="Genomic_DNA"/>
</dbReference>
<reference evidence="1" key="1">
    <citation type="journal article" date="2021" name="Nat. Commun.">
        <title>Genetic determinants of endophytism in the Arabidopsis root mycobiome.</title>
        <authorList>
            <person name="Mesny F."/>
            <person name="Miyauchi S."/>
            <person name="Thiergart T."/>
            <person name="Pickel B."/>
            <person name="Atanasova L."/>
            <person name="Karlsson M."/>
            <person name="Huettel B."/>
            <person name="Barry K.W."/>
            <person name="Haridas S."/>
            <person name="Chen C."/>
            <person name="Bauer D."/>
            <person name="Andreopoulos W."/>
            <person name="Pangilinan J."/>
            <person name="LaButti K."/>
            <person name="Riley R."/>
            <person name="Lipzen A."/>
            <person name="Clum A."/>
            <person name="Drula E."/>
            <person name="Henrissat B."/>
            <person name="Kohler A."/>
            <person name="Grigoriev I.V."/>
            <person name="Martin F.M."/>
            <person name="Hacquard S."/>
        </authorList>
    </citation>
    <scope>NUCLEOTIDE SEQUENCE</scope>
    <source>
        <strain evidence="1">MPI-CAGE-AT-0147</strain>
    </source>
</reference>
<gene>
    <name evidence="1" type="ORF">EDB81DRAFT_734678</name>
</gene>
<accession>A0A9P9IAF1</accession>
<evidence type="ECO:0000313" key="2">
    <source>
        <dbReference type="Proteomes" id="UP000738349"/>
    </source>
</evidence>
<dbReference type="AlphaFoldDB" id="A0A9P9IAF1"/>
<evidence type="ECO:0000313" key="1">
    <source>
        <dbReference type="EMBL" id="KAH7114108.1"/>
    </source>
</evidence>
<dbReference type="Proteomes" id="UP000738349">
    <property type="component" value="Unassembled WGS sequence"/>
</dbReference>